<feature type="compositionally biased region" description="Low complexity" evidence="1">
    <location>
        <begin position="290"/>
        <end position="319"/>
    </location>
</feature>
<feature type="region of interest" description="Disordered" evidence="1">
    <location>
        <begin position="731"/>
        <end position="764"/>
    </location>
</feature>
<proteinExistence type="predicted"/>
<feature type="compositionally biased region" description="Low complexity" evidence="1">
    <location>
        <begin position="739"/>
        <end position="749"/>
    </location>
</feature>
<gene>
    <name evidence="2" type="ORF">QBC38DRAFT_460124</name>
</gene>
<evidence type="ECO:0000313" key="3">
    <source>
        <dbReference type="Proteomes" id="UP001301958"/>
    </source>
</evidence>
<accession>A0AAN6YTS9</accession>
<feature type="compositionally biased region" description="Polar residues" evidence="1">
    <location>
        <begin position="175"/>
        <end position="211"/>
    </location>
</feature>
<dbReference type="EMBL" id="MU865458">
    <property type="protein sequence ID" value="KAK4222702.1"/>
    <property type="molecule type" value="Genomic_DNA"/>
</dbReference>
<evidence type="ECO:0000313" key="2">
    <source>
        <dbReference type="EMBL" id="KAK4222702.1"/>
    </source>
</evidence>
<protein>
    <submittedName>
        <fullName evidence="2">Uncharacterized protein</fullName>
    </submittedName>
</protein>
<feature type="region of interest" description="Disordered" evidence="1">
    <location>
        <begin position="167"/>
        <end position="357"/>
    </location>
</feature>
<reference evidence="2" key="2">
    <citation type="submission" date="2023-05" db="EMBL/GenBank/DDBJ databases">
        <authorList>
            <consortium name="Lawrence Berkeley National Laboratory"/>
            <person name="Steindorff A."/>
            <person name="Hensen N."/>
            <person name="Bonometti L."/>
            <person name="Westerberg I."/>
            <person name="Brannstrom I.O."/>
            <person name="Guillou S."/>
            <person name="Cros-Aarteil S."/>
            <person name="Calhoun S."/>
            <person name="Haridas S."/>
            <person name="Kuo A."/>
            <person name="Mondo S."/>
            <person name="Pangilinan J."/>
            <person name="Riley R."/>
            <person name="Labutti K."/>
            <person name="Andreopoulos B."/>
            <person name="Lipzen A."/>
            <person name="Chen C."/>
            <person name="Yanf M."/>
            <person name="Daum C."/>
            <person name="Ng V."/>
            <person name="Clum A."/>
            <person name="Ohm R."/>
            <person name="Martin F."/>
            <person name="Silar P."/>
            <person name="Natvig D."/>
            <person name="Lalanne C."/>
            <person name="Gautier V."/>
            <person name="Ament-Velasquez S.L."/>
            <person name="Kruys A."/>
            <person name="Hutchinson M.I."/>
            <person name="Powell A.J."/>
            <person name="Barry K."/>
            <person name="Miller A.N."/>
            <person name="Grigoriev I.V."/>
            <person name="Debuchy R."/>
            <person name="Gladieux P."/>
            <person name="Thoren M.H."/>
            <person name="Johannesson H."/>
        </authorList>
    </citation>
    <scope>NUCLEOTIDE SEQUENCE</scope>
    <source>
        <strain evidence="2">CBS 990.96</strain>
    </source>
</reference>
<sequence length="764" mass="83411">MVANFQFSMQEFKKMQQQVDAEMQAAFLLPMNQQPISYSEEGTEPSVHAAENLTSNSLMSPINIARTAQQWDLGFQTLGGSIDSPITPEGKNYGTNFGVAQSVTVKSANESPRSEAVHSSTEFKFDPRWNYCDRFLPYNNNHTFSFLTFGQYAAIMTDNNPYIKMEQGADDQTIPGPQTSDFSHHSNPGGSSFVSTMNSPIGHPAQSNSGVNPLVPTLTTPTRQSMQSNHIVSPVPIFTTPIPQSAQDEQPLYSPGFGSITSNSDRQFQSPTPASCPVQSNPSVDPLLLTYTTPTRQSTQPPQYLYSSSSSSIDSSGNSRQFLPSPSPVDRSFAVHGSSPQTRRSTSPITEPFPSYRDPFTGKIYPPFQNSGRVAGNANRPTPAPARAPVHGLPAAQNNEWIDPTAIFNSTTPSKQRQGLLGFEPESTPEPAGGGLFAFRFPSNIAHRFGQQPQGQPSHLRSAASGVMSTEGQTASSHASTPASLHVNKPIHPDFRQQYNKKPHIELRAKFNSIPDMPTDAPNGNPYAPRFFELLPAFRNETTQLIVTGRAPFIGQLGLLFDKATFALSRLPVDAEHNIVTRWTGKGVATFMAAHGMHSGREDEVWALNLRIRDWPAGQVARFPESIETAMFLKQAENHFVCLPHGKEVWYKTGGYDPAAGVRFVKVVRAFVDTRGKDREVRMTQGEDDWEDEFVRLGGEEQVALVKWAEDKPGVVVSDAPGYGAIKHMTAVRQPTPGPAGAATSAGPARKSEAPAFEADAEME</sequence>
<feature type="compositionally biased region" description="Polar residues" evidence="1">
    <location>
        <begin position="259"/>
        <end position="283"/>
    </location>
</feature>
<comment type="caution">
    <text evidence="2">The sequence shown here is derived from an EMBL/GenBank/DDBJ whole genome shotgun (WGS) entry which is preliminary data.</text>
</comment>
<feature type="region of interest" description="Disordered" evidence="1">
    <location>
        <begin position="448"/>
        <end position="486"/>
    </location>
</feature>
<reference evidence="2" key="1">
    <citation type="journal article" date="2023" name="Mol. Phylogenet. Evol.">
        <title>Genome-scale phylogeny and comparative genomics of the fungal order Sordariales.</title>
        <authorList>
            <person name="Hensen N."/>
            <person name="Bonometti L."/>
            <person name="Westerberg I."/>
            <person name="Brannstrom I.O."/>
            <person name="Guillou S."/>
            <person name="Cros-Aarteil S."/>
            <person name="Calhoun S."/>
            <person name="Haridas S."/>
            <person name="Kuo A."/>
            <person name="Mondo S."/>
            <person name="Pangilinan J."/>
            <person name="Riley R."/>
            <person name="LaButti K."/>
            <person name="Andreopoulos B."/>
            <person name="Lipzen A."/>
            <person name="Chen C."/>
            <person name="Yan M."/>
            <person name="Daum C."/>
            <person name="Ng V."/>
            <person name="Clum A."/>
            <person name="Steindorff A."/>
            <person name="Ohm R.A."/>
            <person name="Martin F."/>
            <person name="Silar P."/>
            <person name="Natvig D.O."/>
            <person name="Lalanne C."/>
            <person name="Gautier V."/>
            <person name="Ament-Velasquez S.L."/>
            <person name="Kruys A."/>
            <person name="Hutchinson M.I."/>
            <person name="Powell A.J."/>
            <person name="Barry K."/>
            <person name="Miller A.N."/>
            <person name="Grigoriev I.V."/>
            <person name="Debuchy R."/>
            <person name="Gladieux P."/>
            <person name="Hiltunen Thoren M."/>
            <person name="Johannesson H."/>
        </authorList>
    </citation>
    <scope>NUCLEOTIDE SEQUENCE</scope>
    <source>
        <strain evidence="2">CBS 990.96</strain>
    </source>
</reference>
<feature type="compositionally biased region" description="Polar residues" evidence="1">
    <location>
        <begin position="467"/>
        <end position="483"/>
    </location>
</feature>
<keyword evidence="3" id="KW-1185">Reference proteome</keyword>
<name>A0AAN6YTS9_9PEZI</name>
<evidence type="ECO:0000256" key="1">
    <source>
        <dbReference type="SAM" id="MobiDB-lite"/>
    </source>
</evidence>
<dbReference type="Proteomes" id="UP001301958">
    <property type="component" value="Unassembled WGS sequence"/>
</dbReference>
<feature type="compositionally biased region" description="Polar residues" evidence="1">
    <location>
        <begin position="338"/>
        <end position="349"/>
    </location>
</feature>
<dbReference type="AlphaFoldDB" id="A0AAN6YTS9"/>
<feature type="compositionally biased region" description="Low complexity" evidence="1">
    <location>
        <begin position="213"/>
        <end position="222"/>
    </location>
</feature>
<organism evidence="2 3">
    <name type="scientific">Podospora fimiseda</name>
    <dbReference type="NCBI Taxonomy" id="252190"/>
    <lineage>
        <taxon>Eukaryota</taxon>
        <taxon>Fungi</taxon>
        <taxon>Dikarya</taxon>
        <taxon>Ascomycota</taxon>
        <taxon>Pezizomycotina</taxon>
        <taxon>Sordariomycetes</taxon>
        <taxon>Sordariomycetidae</taxon>
        <taxon>Sordariales</taxon>
        <taxon>Podosporaceae</taxon>
        <taxon>Podospora</taxon>
    </lineage>
</organism>